<feature type="signal peptide" evidence="1">
    <location>
        <begin position="1"/>
        <end position="23"/>
    </location>
</feature>
<gene>
    <name evidence="2" type="ORF">DSM106044_00694</name>
</gene>
<evidence type="ECO:0000313" key="3">
    <source>
        <dbReference type="Proteomes" id="UP000306509"/>
    </source>
</evidence>
<sequence length="196" mass="21262" precursor="true">MKKAILILLACILLIGSSMSVLAATPKEESNFRITDETTLGDVMLNTDPETYYRYSDKERSEFDSINFKDLVENGEENIEGTNTKSRTWTPTFAAGLSTQVSSPSSRALSYSGTIQATEACPSLYLSAIAYDNNGNVVSSMANTRYGSTTVTVANVRYNLPFAASYHVSFYGIIQAPLGLTPSTGVVTSTKYVQVN</sequence>
<reference evidence="2 3" key="1">
    <citation type="journal article" date="2019" name="Anaerobe">
        <title>Detection of Robinsoniella peoriensis in multiple bone samples of a trauma patient.</title>
        <authorList>
            <person name="Schrottner P."/>
            <person name="Hartwich K."/>
            <person name="Bunk B."/>
            <person name="Schober I."/>
            <person name="Helbig S."/>
            <person name="Rudolph W.W."/>
            <person name="Gunzer F."/>
        </authorList>
    </citation>
    <scope>NUCLEOTIDE SEQUENCE [LARGE SCALE GENOMIC DNA]</scope>
    <source>
        <strain evidence="2 3">DSM 106044</strain>
    </source>
</reference>
<keyword evidence="1" id="KW-0732">Signal</keyword>
<accession>A0A4V6HSC2</accession>
<dbReference type="Proteomes" id="UP000306509">
    <property type="component" value="Unassembled WGS sequence"/>
</dbReference>
<evidence type="ECO:0008006" key="4">
    <source>
        <dbReference type="Google" id="ProtNLM"/>
    </source>
</evidence>
<organism evidence="2 3">
    <name type="scientific">Robinsoniella peoriensis</name>
    <dbReference type="NCBI Taxonomy" id="180332"/>
    <lineage>
        <taxon>Bacteria</taxon>
        <taxon>Bacillati</taxon>
        <taxon>Bacillota</taxon>
        <taxon>Clostridia</taxon>
        <taxon>Lachnospirales</taxon>
        <taxon>Lachnospiraceae</taxon>
        <taxon>Robinsoniella</taxon>
    </lineage>
</organism>
<dbReference type="EMBL" id="QGQD01000016">
    <property type="protein sequence ID" value="TLD02408.1"/>
    <property type="molecule type" value="Genomic_DNA"/>
</dbReference>
<proteinExistence type="predicted"/>
<name>A0A4V6HSC2_9FIRM</name>
<keyword evidence="3" id="KW-1185">Reference proteome</keyword>
<dbReference type="RefSeq" id="WP_138001791.1">
    <property type="nucleotide sequence ID" value="NZ_QGQD01000016.1"/>
</dbReference>
<evidence type="ECO:0000256" key="1">
    <source>
        <dbReference type="SAM" id="SignalP"/>
    </source>
</evidence>
<comment type="caution">
    <text evidence="2">The sequence shown here is derived from an EMBL/GenBank/DDBJ whole genome shotgun (WGS) entry which is preliminary data.</text>
</comment>
<evidence type="ECO:0000313" key="2">
    <source>
        <dbReference type="EMBL" id="TLD02408.1"/>
    </source>
</evidence>
<feature type="chain" id="PRO_5020999549" description="DUF5626 domain-containing protein" evidence="1">
    <location>
        <begin position="24"/>
        <end position="196"/>
    </location>
</feature>
<dbReference type="AlphaFoldDB" id="A0A4V6HSC2"/>
<protein>
    <recommendedName>
        <fullName evidence="4">DUF5626 domain-containing protein</fullName>
    </recommendedName>
</protein>